<dbReference type="InterPro" id="IPR009003">
    <property type="entry name" value="Peptidase_S1_PA"/>
</dbReference>
<dbReference type="Pfam" id="PF00089">
    <property type="entry name" value="Trypsin"/>
    <property type="match status" value="2"/>
</dbReference>
<keyword evidence="2" id="KW-0378">Hydrolase</keyword>
<dbReference type="PROSITE" id="PS50240">
    <property type="entry name" value="TRYPSIN_DOM"/>
    <property type="match status" value="2"/>
</dbReference>
<gene>
    <name evidence="7" type="ORF">HW555_013868</name>
</gene>
<evidence type="ECO:0000256" key="1">
    <source>
        <dbReference type="ARBA" id="ARBA00022670"/>
    </source>
</evidence>
<feature type="compositionally biased region" description="Basic and acidic residues" evidence="5">
    <location>
        <begin position="1411"/>
        <end position="1439"/>
    </location>
</feature>
<feature type="region of interest" description="Disordered" evidence="5">
    <location>
        <begin position="1752"/>
        <end position="1785"/>
    </location>
</feature>
<dbReference type="Proteomes" id="UP000648187">
    <property type="component" value="Unassembled WGS sequence"/>
</dbReference>
<name>A0A835G213_SPOEX</name>
<feature type="compositionally biased region" description="Acidic residues" evidence="5">
    <location>
        <begin position="1511"/>
        <end position="1526"/>
    </location>
</feature>
<evidence type="ECO:0000256" key="5">
    <source>
        <dbReference type="SAM" id="MobiDB-lite"/>
    </source>
</evidence>
<organism evidence="7 8">
    <name type="scientific">Spodoptera exigua</name>
    <name type="common">Beet armyworm</name>
    <name type="synonym">Noctua fulgens</name>
    <dbReference type="NCBI Taxonomy" id="7107"/>
    <lineage>
        <taxon>Eukaryota</taxon>
        <taxon>Metazoa</taxon>
        <taxon>Ecdysozoa</taxon>
        <taxon>Arthropoda</taxon>
        <taxon>Hexapoda</taxon>
        <taxon>Insecta</taxon>
        <taxon>Pterygota</taxon>
        <taxon>Neoptera</taxon>
        <taxon>Endopterygota</taxon>
        <taxon>Lepidoptera</taxon>
        <taxon>Glossata</taxon>
        <taxon>Ditrysia</taxon>
        <taxon>Noctuoidea</taxon>
        <taxon>Noctuidae</taxon>
        <taxon>Amphipyrinae</taxon>
        <taxon>Spodoptera</taxon>
    </lineage>
</organism>
<proteinExistence type="predicted"/>
<evidence type="ECO:0000256" key="2">
    <source>
        <dbReference type="ARBA" id="ARBA00022801"/>
    </source>
</evidence>
<feature type="domain" description="Peptidase S1" evidence="6">
    <location>
        <begin position="998"/>
        <end position="1239"/>
    </location>
</feature>
<evidence type="ECO:0000256" key="3">
    <source>
        <dbReference type="ARBA" id="ARBA00022825"/>
    </source>
</evidence>
<feature type="compositionally biased region" description="Basic and acidic residues" evidence="5">
    <location>
        <begin position="704"/>
        <end position="726"/>
    </location>
</feature>
<protein>
    <recommendedName>
        <fullName evidence="6">Peptidase S1 domain-containing protein</fullName>
    </recommendedName>
</protein>
<keyword evidence="4" id="KW-1015">Disulfide bond</keyword>
<feature type="region of interest" description="Disordered" evidence="5">
    <location>
        <begin position="1679"/>
        <end position="1708"/>
    </location>
</feature>
<evidence type="ECO:0000259" key="6">
    <source>
        <dbReference type="PROSITE" id="PS50240"/>
    </source>
</evidence>
<dbReference type="SUPFAM" id="SSF50494">
    <property type="entry name" value="Trypsin-like serine proteases"/>
    <property type="match status" value="2"/>
</dbReference>
<dbReference type="SMART" id="SM00020">
    <property type="entry name" value="Tryp_SPc"/>
    <property type="match status" value="2"/>
</dbReference>
<feature type="compositionally biased region" description="Basic residues" evidence="5">
    <location>
        <begin position="672"/>
        <end position="686"/>
    </location>
</feature>
<reference evidence="7" key="1">
    <citation type="submission" date="2020-08" db="EMBL/GenBank/DDBJ databases">
        <title>Spodoptera exigua strain:BAW_Kor-Di-RS1 Genome sequencing and assembly.</title>
        <authorList>
            <person name="Kim J."/>
            <person name="Nam H.Y."/>
            <person name="Kwon M."/>
            <person name="Choi J.H."/>
            <person name="Cho S.R."/>
            <person name="Kim G.-H."/>
        </authorList>
    </citation>
    <scope>NUCLEOTIDE SEQUENCE</scope>
    <source>
        <strain evidence="7">BAW_Kor-Di-RS1</strain>
        <tissue evidence="7">Whole-body</tissue>
    </source>
</reference>
<dbReference type="InterPro" id="IPR001254">
    <property type="entry name" value="Trypsin_dom"/>
</dbReference>
<feature type="region of interest" description="Disordered" evidence="5">
    <location>
        <begin position="1510"/>
        <end position="1530"/>
    </location>
</feature>
<keyword evidence="1" id="KW-0645">Protease</keyword>
<dbReference type="EMBL" id="JACKWZ010000752">
    <property type="protein sequence ID" value="KAF9405365.1"/>
    <property type="molecule type" value="Genomic_DNA"/>
</dbReference>
<keyword evidence="3" id="KW-0720">Serine protease</keyword>
<dbReference type="GO" id="GO:0006508">
    <property type="term" value="P:proteolysis"/>
    <property type="evidence" value="ECO:0007669"/>
    <property type="project" value="UniProtKB-KW"/>
</dbReference>
<dbReference type="PANTHER" id="PTHR24276:SF98">
    <property type="entry name" value="FI18310P1-RELATED"/>
    <property type="match status" value="1"/>
</dbReference>
<feature type="compositionally biased region" description="Basic residues" evidence="5">
    <location>
        <begin position="652"/>
        <end position="664"/>
    </location>
</feature>
<accession>A0A835G213</accession>
<evidence type="ECO:0000313" key="7">
    <source>
        <dbReference type="EMBL" id="KAF9405365.1"/>
    </source>
</evidence>
<dbReference type="GO" id="GO:0004252">
    <property type="term" value="F:serine-type endopeptidase activity"/>
    <property type="evidence" value="ECO:0007669"/>
    <property type="project" value="InterPro"/>
</dbReference>
<keyword evidence="8" id="KW-1185">Reference proteome</keyword>
<comment type="caution">
    <text evidence="7">The sequence shown here is derived from an EMBL/GenBank/DDBJ whole genome shotgun (WGS) entry which is preliminary data.</text>
</comment>
<dbReference type="InterPro" id="IPR043504">
    <property type="entry name" value="Peptidase_S1_PA_chymotrypsin"/>
</dbReference>
<sequence length="1878" mass="214882">MKIIVFLITMAIAKHHHQRNDDLNSVDPFFNNVYVTIHSIMDNLFESISVTTNFTKAFNTKLLLTMHYHLSNIADQNLNVFNEIQNLIKQDTRNEAANLISLDTKVKEVLNENNYDAYGAFREASKRKKKSNDEEQAMDLIDIPGFEKSAEFKEIIFRILTNINNHTLRNFFKKSSKHRILVSSRKNLKVWEGPRSTELESFNTRRLFGGTKAHVNQFPFMVSIHILGEFACTGSIIHRDLIITAASCLQIAYQQDYLKNNLKAIYVRLGSDYTTRGGETIPVQNLYLHPAYNPETLSNNIAILSLEKRNRFSRQQKRIRRILYDKSEEKITNNTHRILTLGWVDTEKGQQIHKDPHLSMDFLNLLPVEKCVQKYSVYNRTEGLFCYFRDFISNNNFCVGVENSSRGACPGDLGGPGIVDAVLMGIVSFGDSECGANNSLTVFTKLGHYAEWIENILSIHRNASRIYKNHNDTRRISNSFGFIHLNMTPLQKIRLRNHAVNYPEEVKVLREILIDLVKADNNLTDDVIYGDLSDDFTKTIKRETGTPGKIKAITKKIKTHKHRIPFTKATTTTPVKSIISHSIDSFLKSILPSDGFKPALRMLKSSDHESENEDNANEYTDNYEQSSNEYHGLSIEIPSTQKILPKKKKISILQKKVSKRKHQARNQENTKAKHKPVKLKGKSSKHGHAELVQLDLDDIAPSSKDTDESDSVKTDSDVKMDYKFSDNLETDSNEESKHADSDEMQNSFEAKWTTVQEETFQGTRINYDIDQDANRNSFGNEKFILRNQVPRQKLLQSKKVRGRPMVTRPFFLELDSDFSSSDSKQNNQPSTNPKEKAKKRFLTRFYVAEIIFLHMFSTVSIVLCVTLLDSAVNVRCAVDPPAADQDDLATTEWVIRNTLNNLFSTLKNKDMHQKLKLKQYTTIHNFFASITLQDHDNLKEIARLTKVDNFDNGTRVFITQLNEVLDENNKNDEETDAVYITSLIDPLQLNESQSGRRIFGGHTVKIQRFPFMASVHFFKKFQCASSIIKSDMVITSASCLQLAWNNRFFNENPAFLSLQVGSTFSEFGGENIPVLEIHFHPNYNPNTLGHNLALLRMVRTLAFGKHIKKVKKIEIDKHASPLPSNTDGITIVGWGARGLNTYVENPIKNKLTYAVLDFYPLKDCQEIYSRQFVTSQNFCAGFISKGGGACNRDAGGPGIAGGILVGVVSFGSPTCGAPDAPTVFTKVGFYNDWIERIMEQDVPSGKARTTRLPVKRLPTIKLPFTQEHMSKNHYIKPINQYSDESEDVKVTDEESNSTRTGREKFKGFLATIFDSDELTDPSSNDQQLEIEDTKTSEIHIKKKTKKKKLVHVSSTANTREVKMQLTLSPTIVSTTHIADKIDKTSDGKLDSPYEILTSKKFTTPHYSQSDAAKDDSSDGDYSDKGSENIDVNSGDKVESDNQQTIEKIIETLVDDIDINEILGFDEILLENNDTHTKDKGKTTKLIDANSYLDMTKKRVNYFGVDSKDQSETEYYDTSYENDEESENENHNDTELTISFVNTNFNHNNVNKIPSHDDKYGDREDVTIEKAKHINVNNENVNNMYKTHKKKKRDQKIGIKRKEGNLTYRTDKHKKTHRQDTLDKPTAKYVEDENKKRNSQAIFKYLKNLVSAIKNKEYQVNKIGLPKINILKNRKHKVQYKSKGNETTHVKKMKKQMSKEDVDDEDVTKKNKNINKKKEYVISTKYAVLRKKKQIIDNHYEVMKRKTTATYYNDNRANEGDNNSDNNKNKKPVAKETAKQAKNKLEFSDSETQYKEVNSVNIETKKIKKINIKNKSQEKSNEDDSDNASREAEEILKKITKKNNRRQKNNKKKGIRVRTENLFKMLAASDDIYKLLSRH</sequence>
<feature type="region of interest" description="Disordered" evidence="5">
    <location>
        <begin position="1405"/>
        <end position="1440"/>
    </location>
</feature>
<dbReference type="InterPro" id="IPR050430">
    <property type="entry name" value="Peptidase_S1"/>
</dbReference>
<feature type="compositionally biased region" description="Basic and acidic residues" evidence="5">
    <location>
        <begin position="1772"/>
        <end position="1785"/>
    </location>
</feature>
<feature type="region of interest" description="Disordered" evidence="5">
    <location>
        <begin position="652"/>
        <end position="744"/>
    </location>
</feature>
<evidence type="ECO:0000313" key="8">
    <source>
        <dbReference type="Proteomes" id="UP000648187"/>
    </source>
</evidence>
<evidence type="ECO:0000256" key="4">
    <source>
        <dbReference type="ARBA" id="ARBA00023157"/>
    </source>
</evidence>
<dbReference type="Gene3D" id="2.40.10.10">
    <property type="entry name" value="Trypsin-like serine proteases"/>
    <property type="match status" value="2"/>
</dbReference>
<feature type="domain" description="Peptidase S1" evidence="6">
    <location>
        <begin position="207"/>
        <end position="458"/>
    </location>
</feature>
<dbReference type="CDD" id="cd00190">
    <property type="entry name" value="Tryp_SPc"/>
    <property type="match status" value="2"/>
</dbReference>
<dbReference type="PANTHER" id="PTHR24276">
    <property type="entry name" value="POLYSERASE-RELATED"/>
    <property type="match status" value="1"/>
</dbReference>